<evidence type="ECO:0000313" key="5">
    <source>
        <dbReference type="Proteomes" id="UP000593818"/>
    </source>
</evidence>
<name>A0A7M2XW04_9NOCA</name>
<geneLocation type="plasmid" evidence="4 5">
    <name>pSID</name>
</geneLocation>
<dbReference type="RefSeq" id="WP_193904222.1">
    <property type="nucleotide sequence ID" value="NZ_CP063453.1"/>
</dbReference>
<feature type="transmembrane region" description="Helical" evidence="2">
    <location>
        <begin position="114"/>
        <end position="132"/>
    </location>
</feature>
<dbReference type="Pfam" id="PF08378">
    <property type="entry name" value="NERD"/>
    <property type="match status" value="1"/>
</dbReference>
<feature type="transmembrane region" description="Helical" evidence="2">
    <location>
        <begin position="64"/>
        <end position="82"/>
    </location>
</feature>
<proteinExistence type="predicted"/>
<gene>
    <name evidence="4" type="ORF">INP59_26650</name>
</gene>
<evidence type="ECO:0000256" key="1">
    <source>
        <dbReference type="SAM" id="MobiDB-lite"/>
    </source>
</evidence>
<keyword evidence="5" id="KW-1185">Reference proteome</keyword>
<protein>
    <submittedName>
        <fullName evidence="4">NERD domain-containing protein</fullName>
    </submittedName>
</protein>
<sequence>MSTPDAHSVGGDNPALAGQSLRNRSRAQRRALRTMTGQLIVTASAITATVTTIALLFVLPLMDALAVGTYSAAALAAAYALITFPRRAAAVGFAFVAAALVFTIGQIYELGAAASWAAVLACAVTSVAVFSTRRTTRTPYLPTVAVLTVIVTAFWATAALGLPRWLWVAPALVTSLVAVGWRAAWPITWRARRAGWRSKIRYRTGAPLAERPDGDGRWMAEEYLEVGADAERITAHMLTGLDDRWHVLHSRALHYTAADADHIVIGPAGVLLIDSKYRSGHFEARPWVTEDGTAGSDWFYNGQVLDASLAQSAIFEADRIAWAFHADGLDRQAVPIVLAIHGARMNVPWGEWTIELLGDPVDDDSETPVVGTRLVTLVDATHLVDYLTSLPARRFTTPTKHERAAGRQESLTPRQVEERAQRRYVRDLAAVCEHVFPRLK</sequence>
<evidence type="ECO:0000259" key="3">
    <source>
        <dbReference type="Pfam" id="PF08378"/>
    </source>
</evidence>
<keyword evidence="2" id="KW-1133">Transmembrane helix</keyword>
<feature type="transmembrane region" description="Helical" evidence="2">
    <location>
        <begin position="165"/>
        <end position="184"/>
    </location>
</feature>
<dbReference type="Proteomes" id="UP000593818">
    <property type="component" value="Plasmid pSID"/>
</dbReference>
<evidence type="ECO:0000313" key="4">
    <source>
        <dbReference type="EMBL" id="QOW01956.1"/>
    </source>
</evidence>
<keyword evidence="2" id="KW-0812">Transmembrane</keyword>
<dbReference type="AlphaFoldDB" id="A0A7M2XW04"/>
<feature type="transmembrane region" description="Helical" evidence="2">
    <location>
        <begin position="139"/>
        <end position="159"/>
    </location>
</feature>
<dbReference type="InterPro" id="IPR011528">
    <property type="entry name" value="NERD"/>
</dbReference>
<dbReference type="EMBL" id="CP063453">
    <property type="protein sequence ID" value="QOW01956.1"/>
    <property type="molecule type" value="Genomic_DNA"/>
</dbReference>
<keyword evidence="2" id="KW-0472">Membrane</keyword>
<feature type="transmembrane region" description="Helical" evidence="2">
    <location>
        <begin position="89"/>
        <end position="108"/>
    </location>
</feature>
<keyword evidence="4" id="KW-0614">Plasmid</keyword>
<organism evidence="4 5">
    <name type="scientific">Rhodococcus pyridinivorans</name>
    <dbReference type="NCBI Taxonomy" id="103816"/>
    <lineage>
        <taxon>Bacteria</taxon>
        <taxon>Bacillati</taxon>
        <taxon>Actinomycetota</taxon>
        <taxon>Actinomycetes</taxon>
        <taxon>Mycobacteriales</taxon>
        <taxon>Nocardiaceae</taxon>
        <taxon>Rhodococcus</taxon>
    </lineage>
</organism>
<feature type="domain" description="NERD" evidence="3">
    <location>
        <begin position="227"/>
        <end position="301"/>
    </location>
</feature>
<feature type="region of interest" description="Disordered" evidence="1">
    <location>
        <begin position="1"/>
        <end position="23"/>
    </location>
</feature>
<feature type="region of interest" description="Disordered" evidence="1">
    <location>
        <begin position="397"/>
        <end position="416"/>
    </location>
</feature>
<reference evidence="4 5" key="1">
    <citation type="submission" date="2020-10" db="EMBL/GenBank/DDBJ databases">
        <title>Whole genome sequence of oil-degrading bacteria Rhodococcus pyridinivorans strain 5Ap.</title>
        <authorList>
            <person name="Akhremchuk A.E."/>
            <person name="Valentovich L.N."/>
            <person name="Charniauskaya M.I."/>
            <person name="Bukliarevich H.A."/>
            <person name="Titok M.A."/>
        </authorList>
    </citation>
    <scope>NUCLEOTIDE SEQUENCE [LARGE SCALE GENOMIC DNA]</scope>
    <source>
        <strain evidence="4 5">5Ap</strain>
        <plasmid evidence="4 5">pSID</plasmid>
    </source>
</reference>
<evidence type="ECO:0000256" key="2">
    <source>
        <dbReference type="SAM" id="Phobius"/>
    </source>
</evidence>
<accession>A0A7M2XW04</accession>
<feature type="transmembrane region" description="Helical" evidence="2">
    <location>
        <begin position="39"/>
        <end position="58"/>
    </location>
</feature>